<name>A0A660C9C7_9PSEU</name>
<dbReference type="InterPro" id="IPR003669">
    <property type="entry name" value="Thymidylate_synthase_ThyX"/>
</dbReference>
<dbReference type="PROSITE" id="PS51331">
    <property type="entry name" value="THYX"/>
    <property type="match status" value="1"/>
</dbReference>
<sequence>MMSCAVGGGVVEQPEGTAVAAAGPDEQRFGPVRCAVQHAAGPGGRGRARRLVRRGEQYVVETVSPQVRLIAKTEFLPPEDVPWSTDADGGQALAEFAGRACYQSWQKPNPRTATNAGYLDHIIEVGHLSVLEHGSVTFYITGISRSVTHELIRHRHFSYSQLSQRYVPETDAAFVEPDVIAEDPELHERFLAATRASVEAYTELLAGLERKFADAPNATLRRKQARQAARAVLPNATETRIVVTGNYRAWRHFIAMRATEHADVEIRALAVACLRELQKAAENVFADFTISTLPDGTEIATSPRVAEG</sequence>
<dbReference type="AlphaFoldDB" id="A0A660C9C7"/>
<comment type="subunit">
    <text evidence="5">Homotetramer.</text>
</comment>
<feature type="binding site" evidence="5">
    <location>
        <position position="252"/>
    </location>
    <ligand>
        <name>FAD</name>
        <dbReference type="ChEBI" id="CHEBI:57692"/>
        <note>ligand shared between neighboring subunits</note>
    </ligand>
</feature>
<evidence type="ECO:0000313" key="7">
    <source>
        <dbReference type="Proteomes" id="UP000317303"/>
    </source>
</evidence>
<keyword evidence="7" id="KW-1185">Reference proteome</keyword>
<dbReference type="PANTHER" id="PTHR34934:SF1">
    <property type="entry name" value="FLAVIN-DEPENDENT THYMIDYLATE SYNTHASE"/>
    <property type="match status" value="1"/>
</dbReference>
<dbReference type="Proteomes" id="UP000317303">
    <property type="component" value="Unassembled WGS sequence"/>
</dbReference>
<comment type="pathway">
    <text evidence="5">Pyrimidine metabolism; dTTP biosynthesis.</text>
</comment>
<dbReference type="GO" id="GO:0006235">
    <property type="term" value="P:dTTP biosynthetic process"/>
    <property type="evidence" value="ECO:0007669"/>
    <property type="project" value="UniProtKB-UniRule"/>
</dbReference>
<dbReference type="GO" id="GO:0032259">
    <property type="term" value="P:methylation"/>
    <property type="evidence" value="ECO:0007669"/>
    <property type="project" value="UniProtKB-KW"/>
</dbReference>
<dbReference type="GO" id="GO:0050797">
    <property type="term" value="F:thymidylate synthase (FAD) activity"/>
    <property type="evidence" value="ECO:0007669"/>
    <property type="project" value="UniProtKB-UniRule"/>
</dbReference>
<evidence type="ECO:0000313" key="6">
    <source>
        <dbReference type="EMBL" id="TWH18944.1"/>
    </source>
</evidence>
<keyword evidence="3 5" id="KW-0545">Nucleotide biosynthesis</keyword>
<protein>
    <recommendedName>
        <fullName evidence="5">Flavin-dependent thymidylate synthase</fullName>
        <shortName evidence="5">FDTS</shortName>
        <ecNumber evidence="5">2.1.1.148</ecNumber>
    </recommendedName>
    <alternativeName>
        <fullName evidence="5">FAD-dependent thymidylate synthase</fullName>
    </alternativeName>
    <alternativeName>
        <fullName evidence="5">Thymidylate synthase ThyX</fullName>
        <shortName evidence="5">TS</shortName>
        <shortName evidence="5">TSase</shortName>
    </alternativeName>
</protein>
<dbReference type="CDD" id="cd20175">
    <property type="entry name" value="ThyX"/>
    <property type="match status" value="1"/>
</dbReference>
<feature type="active site" description="Involved in ionization of N3 of dUMP, leading to its activation" evidence="5">
    <location>
        <position position="257"/>
    </location>
</feature>
<reference evidence="6 7" key="1">
    <citation type="submission" date="2019-07" db="EMBL/GenBank/DDBJ databases">
        <title>R&amp;d 2014.</title>
        <authorList>
            <person name="Klenk H.-P."/>
        </authorList>
    </citation>
    <scope>NUCLEOTIDE SEQUENCE [LARGE SCALE GENOMIC DNA]</scope>
    <source>
        <strain evidence="6 7">DSM 43194</strain>
    </source>
</reference>
<dbReference type="GO" id="GO:0050660">
    <property type="term" value="F:flavin adenine dinucleotide binding"/>
    <property type="evidence" value="ECO:0007669"/>
    <property type="project" value="UniProtKB-UniRule"/>
</dbReference>
<keyword evidence="4 5" id="KW-0274">FAD</keyword>
<feature type="binding site" evidence="5">
    <location>
        <position position="129"/>
    </location>
    <ligand>
        <name>FAD</name>
        <dbReference type="ChEBI" id="CHEBI:57692"/>
        <note>ligand shared between neighboring subunits</note>
    </ligand>
</feature>
<comment type="caution">
    <text evidence="6">The sequence shown here is derived from an EMBL/GenBank/DDBJ whole genome shotgun (WGS) entry which is preliminary data.</text>
</comment>
<accession>A0A660C9C7</accession>
<dbReference type="EMBL" id="VLJV01000001">
    <property type="protein sequence ID" value="TWH18944.1"/>
    <property type="molecule type" value="Genomic_DNA"/>
</dbReference>
<dbReference type="UniPathway" id="UPA00575"/>
<organism evidence="6 7">
    <name type="scientific">Prauserella rugosa</name>
    <dbReference type="NCBI Taxonomy" id="43354"/>
    <lineage>
        <taxon>Bacteria</taxon>
        <taxon>Bacillati</taxon>
        <taxon>Actinomycetota</taxon>
        <taxon>Actinomycetes</taxon>
        <taxon>Pseudonocardiales</taxon>
        <taxon>Pseudonocardiaceae</taxon>
        <taxon>Prauserella</taxon>
    </lineage>
</organism>
<dbReference type="Gene3D" id="3.30.70.3180">
    <property type="match status" value="1"/>
</dbReference>
<feature type="binding site" evidence="5">
    <location>
        <position position="161"/>
    </location>
    <ligand>
        <name>FAD</name>
        <dbReference type="ChEBI" id="CHEBI:57692"/>
        <note>ligand shared between neighboring subunits</note>
    </ligand>
</feature>
<evidence type="ECO:0000256" key="2">
    <source>
        <dbReference type="ARBA" id="ARBA00022630"/>
    </source>
</evidence>
<dbReference type="InterPro" id="IPR036098">
    <property type="entry name" value="Thymidylate_synthase_ThyX_sf"/>
</dbReference>
<comment type="function">
    <text evidence="5">Catalyzes the reductive methylation of 2'-deoxyuridine-5'-monophosphate (dUMP) to 2'-deoxythymidine-5'-monophosphate (dTMP) while utilizing 5,10-methylenetetrahydrofolate (mTHF) as the methyl donor, and NADPH and FADH(2) as the reductant.</text>
</comment>
<feature type="binding site" description="in other chain" evidence="5">
    <location>
        <begin position="161"/>
        <end position="165"/>
    </location>
    <ligand>
        <name>dUMP</name>
        <dbReference type="ChEBI" id="CHEBI:246422"/>
        <note>ligand shared between dimeric partners</note>
    </ligand>
</feature>
<dbReference type="Gene3D" id="6.10.140.450">
    <property type="match status" value="1"/>
</dbReference>
<dbReference type="SUPFAM" id="SSF69796">
    <property type="entry name" value="Thymidylate synthase-complementing protein Thy1"/>
    <property type="match status" value="1"/>
</dbReference>
<dbReference type="GO" id="GO:0006231">
    <property type="term" value="P:dTMP biosynthetic process"/>
    <property type="evidence" value="ECO:0007669"/>
    <property type="project" value="UniProtKB-UniRule"/>
</dbReference>
<dbReference type="GO" id="GO:0004799">
    <property type="term" value="F:thymidylate synthase activity"/>
    <property type="evidence" value="ECO:0007669"/>
    <property type="project" value="TreeGrafter"/>
</dbReference>
<comment type="catalytic activity">
    <reaction evidence="5">
        <text>dUMP + (6R)-5,10-methylene-5,6,7,8-tetrahydrofolate + NADPH + H(+) = dTMP + (6S)-5,6,7,8-tetrahydrofolate + NADP(+)</text>
        <dbReference type="Rhea" id="RHEA:29043"/>
        <dbReference type="ChEBI" id="CHEBI:15378"/>
        <dbReference type="ChEBI" id="CHEBI:15636"/>
        <dbReference type="ChEBI" id="CHEBI:57453"/>
        <dbReference type="ChEBI" id="CHEBI:57783"/>
        <dbReference type="ChEBI" id="CHEBI:58349"/>
        <dbReference type="ChEBI" id="CHEBI:63528"/>
        <dbReference type="ChEBI" id="CHEBI:246422"/>
        <dbReference type="EC" id="2.1.1.148"/>
    </reaction>
</comment>
<dbReference type="PANTHER" id="PTHR34934">
    <property type="entry name" value="FLAVIN-DEPENDENT THYMIDYLATE SYNTHASE"/>
    <property type="match status" value="1"/>
</dbReference>
<dbReference type="GO" id="GO:0070402">
    <property type="term" value="F:NADPH binding"/>
    <property type="evidence" value="ECO:0007669"/>
    <property type="project" value="TreeGrafter"/>
</dbReference>
<keyword evidence="2 5" id="KW-0285">Flavoprotein</keyword>
<dbReference type="NCBIfam" id="TIGR02170">
    <property type="entry name" value="thyX"/>
    <property type="match status" value="1"/>
</dbReference>
<evidence type="ECO:0000256" key="4">
    <source>
        <dbReference type="ARBA" id="ARBA00022827"/>
    </source>
</evidence>
<feature type="binding site" evidence="5">
    <location>
        <position position="257"/>
    </location>
    <ligand>
        <name>dUMP</name>
        <dbReference type="ChEBI" id="CHEBI:246422"/>
        <note>ligand shared between dimeric partners</note>
    </ligand>
</feature>
<dbReference type="EC" id="2.1.1.148" evidence="5"/>
<keyword evidence="5" id="KW-0808">Transferase</keyword>
<feature type="binding site" evidence="5">
    <location>
        <begin position="153"/>
        <end position="155"/>
    </location>
    <ligand>
        <name>FAD</name>
        <dbReference type="ChEBI" id="CHEBI:57692"/>
        <note>ligand shared between neighboring subunits</note>
    </ligand>
</feature>
<comment type="cofactor">
    <cofactor evidence="5">
        <name>FAD</name>
        <dbReference type="ChEBI" id="CHEBI:57692"/>
    </cofactor>
    <text evidence="5">Binds 4 FAD per tetramer. Each FAD binding site is formed by three monomers.</text>
</comment>
<dbReference type="Pfam" id="PF02511">
    <property type="entry name" value="Thy1"/>
    <property type="match status" value="1"/>
</dbReference>
<dbReference type="Gene3D" id="3.30.1360.170">
    <property type="match status" value="1"/>
</dbReference>
<keyword evidence="5" id="KW-0521">NADP</keyword>
<evidence type="ECO:0000256" key="1">
    <source>
        <dbReference type="ARBA" id="ARBA00022603"/>
    </source>
</evidence>
<gene>
    <name evidence="5" type="primary">thyX</name>
    <name evidence="6" type="ORF">JD82_00766</name>
</gene>
<evidence type="ECO:0000256" key="3">
    <source>
        <dbReference type="ARBA" id="ARBA00022727"/>
    </source>
</evidence>
<comment type="similarity">
    <text evidence="5">Belongs to the thymidylate synthase ThyX family.</text>
</comment>
<proteinExistence type="inferred from homology"/>
<feature type="binding site" description="in other chain" evidence="5">
    <location>
        <position position="230"/>
    </location>
    <ligand>
        <name>dUMP</name>
        <dbReference type="ChEBI" id="CHEBI:246422"/>
        <note>ligand shared between dimeric partners</note>
    </ligand>
</feature>
<keyword evidence="1 5" id="KW-0489">Methyltransferase</keyword>
<evidence type="ECO:0000256" key="5">
    <source>
        <dbReference type="HAMAP-Rule" id="MF_01408"/>
    </source>
</evidence>
<dbReference type="HAMAP" id="MF_01408">
    <property type="entry name" value="ThyX"/>
    <property type="match status" value="1"/>
</dbReference>
<feature type="binding site" evidence="5">
    <location>
        <begin position="150"/>
        <end position="153"/>
    </location>
    <ligand>
        <name>dUMP</name>
        <dbReference type="ChEBI" id="CHEBI:246422"/>
        <note>ligand shared between dimeric partners</note>
    </ligand>
</feature>
<feature type="binding site" evidence="5">
    <location>
        <begin position="246"/>
        <end position="248"/>
    </location>
    <ligand>
        <name>FAD</name>
        <dbReference type="ChEBI" id="CHEBI:57692"/>
        <note>ligand shared between neighboring subunits</note>
    </ligand>
</feature>